<dbReference type="RefSeq" id="XP_025379154.1">
    <property type="nucleotide sequence ID" value="XM_025524406.1"/>
</dbReference>
<reference evidence="3 4" key="1">
    <citation type="journal article" date="2018" name="Mol. Biol. Evol.">
        <title>Broad Genomic Sampling Reveals a Smut Pathogenic Ancestry of the Fungal Clade Ustilaginomycotina.</title>
        <authorList>
            <person name="Kijpornyongpan T."/>
            <person name="Mondo S.J."/>
            <person name="Barry K."/>
            <person name="Sandor L."/>
            <person name="Lee J."/>
            <person name="Lipzen A."/>
            <person name="Pangilinan J."/>
            <person name="LaButti K."/>
            <person name="Hainaut M."/>
            <person name="Henrissat B."/>
            <person name="Grigoriev I.V."/>
            <person name="Spatafora J.W."/>
            <person name="Aime M.C."/>
        </authorList>
    </citation>
    <scope>NUCLEOTIDE SEQUENCE [LARGE SCALE GENOMIC DNA]</scope>
    <source>
        <strain evidence="3 4">MCA 4198</strain>
    </source>
</reference>
<proteinExistence type="predicted"/>
<evidence type="ECO:0000256" key="2">
    <source>
        <dbReference type="SAM" id="SignalP"/>
    </source>
</evidence>
<evidence type="ECO:0000256" key="1">
    <source>
        <dbReference type="SAM" id="MobiDB-lite"/>
    </source>
</evidence>
<keyword evidence="4" id="KW-1185">Reference proteome</keyword>
<dbReference type="Proteomes" id="UP000245768">
    <property type="component" value="Unassembled WGS sequence"/>
</dbReference>
<dbReference type="EMBL" id="KZ819635">
    <property type="protein sequence ID" value="PWN91956.1"/>
    <property type="molecule type" value="Genomic_DNA"/>
</dbReference>
<evidence type="ECO:0000313" key="3">
    <source>
        <dbReference type="EMBL" id="PWN91956.1"/>
    </source>
</evidence>
<feature type="signal peptide" evidence="2">
    <location>
        <begin position="1"/>
        <end position="23"/>
    </location>
</feature>
<protein>
    <submittedName>
        <fullName evidence="3">Uncharacterized protein</fullName>
    </submittedName>
</protein>
<feature type="chain" id="PRO_5016425689" evidence="2">
    <location>
        <begin position="24"/>
        <end position="259"/>
    </location>
</feature>
<dbReference type="InParanoid" id="A0A316YSF6"/>
<sequence>MKLTFRIFAVLLVAIIVINIANTKPVKTDTQHDNEVITLEKRAPNYLEALVIALIFLISKLPFPKNKEDELYENNFGVPPDCGYRPYDSFPLSNTPCPRILSGKLKPTRSFNSKDDAPSSDSESSEPSSPVGLHQANLSSASEPFEPSSRVGPHQAGSSSASDRFNLNELSECMVKNLSDKGSILAEKVKQVCRDPNILKALLDRYYDDPSITIEEAKEASKASPDVGDVLQESDPSIRQAFENCIEQQKRGTTAKKLF</sequence>
<accession>A0A316YSF6</accession>
<name>A0A316YSF6_9BASI</name>
<feature type="compositionally biased region" description="Low complexity" evidence="1">
    <location>
        <begin position="119"/>
        <end position="130"/>
    </location>
</feature>
<organism evidence="3 4">
    <name type="scientific">Acaromyces ingoldii</name>
    <dbReference type="NCBI Taxonomy" id="215250"/>
    <lineage>
        <taxon>Eukaryota</taxon>
        <taxon>Fungi</taxon>
        <taxon>Dikarya</taxon>
        <taxon>Basidiomycota</taxon>
        <taxon>Ustilaginomycotina</taxon>
        <taxon>Exobasidiomycetes</taxon>
        <taxon>Exobasidiales</taxon>
        <taxon>Cryptobasidiaceae</taxon>
        <taxon>Acaromyces</taxon>
    </lineage>
</organism>
<keyword evidence="2" id="KW-0732">Signal</keyword>
<dbReference type="AlphaFoldDB" id="A0A316YSF6"/>
<feature type="region of interest" description="Disordered" evidence="1">
    <location>
        <begin position="101"/>
        <end position="163"/>
    </location>
</feature>
<dbReference type="GeneID" id="37046322"/>
<evidence type="ECO:0000313" key="4">
    <source>
        <dbReference type="Proteomes" id="UP000245768"/>
    </source>
</evidence>
<gene>
    <name evidence="3" type="ORF">FA10DRAFT_292728</name>
</gene>